<feature type="compositionally biased region" description="Basic residues" evidence="1">
    <location>
        <begin position="59"/>
        <end position="68"/>
    </location>
</feature>
<accession>A0AAE6NKU5</accession>
<feature type="region of interest" description="Disordered" evidence="1">
    <location>
        <begin position="38"/>
        <end position="68"/>
    </location>
</feature>
<dbReference type="AlphaFoldDB" id="A0AAE6NKU5"/>
<dbReference type="Proteomes" id="UP000325458">
    <property type="component" value="Chromosome"/>
</dbReference>
<feature type="region of interest" description="Disordered" evidence="1">
    <location>
        <begin position="1"/>
        <end position="24"/>
    </location>
</feature>
<evidence type="ECO:0000313" key="2">
    <source>
        <dbReference type="EMBL" id="QEV54642.1"/>
    </source>
</evidence>
<evidence type="ECO:0000313" key="3">
    <source>
        <dbReference type="Proteomes" id="UP000325458"/>
    </source>
</evidence>
<dbReference type="EMBL" id="CP023691">
    <property type="protein sequence ID" value="QEV54642.1"/>
    <property type="molecule type" value="Genomic_DNA"/>
</dbReference>
<reference evidence="2 3" key="1">
    <citation type="submission" date="2017-09" db="EMBL/GenBank/DDBJ databases">
        <authorList>
            <person name="Lee N."/>
            <person name="Cho B.-K."/>
        </authorList>
    </citation>
    <scope>NUCLEOTIDE SEQUENCE [LARGE SCALE GENOMIC DNA]</scope>
    <source>
        <strain evidence="2 3">ATCC 23948</strain>
    </source>
</reference>
<name>A0AAE6NKU5_STRPT</name>
<protein>
    <submittedName>
        <fullName evidence="2">Uncharacterized protein</fullName>
    </submittedName>
</protein>
<sequence length="68" mass="7664">MKRQTAMQGPVYVMVPESPPEPAEGCDVCDALVRQRREAQARGDRSAVSDCNVELAAHTKQRKPRRRE</sequence>
<dbReference type="KEGG" id="spla:CP981_26100"/>
<gene>
    <name evidence="2" type="ORF">CP981_26100</name>
</gene>
<organism evidence="2 3">
    <name type="scientific">Streptomyces platensis</name>
    <dbReference type="NCBI Taxonomy" id="58346"/>
    <lineage>
        <taxon>Bacteria</taxon>
        <taxon>Bacillati</taxon>
        <taxon>Actinomycetota</taxon>
        <taxon>Actinomycetes</taxon>
        <taxon>Kitasatosporales</taxon>
        <taxon>Streptomycetaceae</taxon>
        <taxon>Streptomyces</taxon>
    </lineage>
</organism>
<feature type="compositionally biased region" description="Basic and acidic residues" evidence="1">
    <location>
        <begin position="38"/>
        <end position="47"/>
    </location>
</feature>
<evidence type="ECO:0000256" key="1">
    <source>
        <dbReference type="SAM" id="MobiDB-lite"/>
    </source>
</evidence>
<proteinExistence type="predicted"/>